<dbReference type="Proteomes" id="UP000078113">
    <property type="component" value="Unassembled WGS sequence"/>
</dbReference>
<accession>A0A8X7N441</accession>
<keyword evidence="4" id="KW-1185">Reference proteome</keyword>
<dbReference type="InterPro" id="IPR036908">
    <property type="entry name" value="RlpA-like_sf"/>
</dbReference>
<evidence type="ECO:0000256" key="2">
    <source>
        <dbReference type="SAM" id="SignalP"/>
    </source>
</evidence>
<dbReference type="EMBL" id="LWDG02000389">
    <property type="protein sequence ID" value="KAE8266057.1"/>
    <property type="molecule type" value="Genomic_DNA"/>
</dbReference>
<dbReference type="Gene3D" id="2.40.40.10">
    <property type="entry name" value="RlpA-like domain"/>
    <property type="match status" value="1"/>
</dbReference>
<feature type="region of interest" description="Disordered" evidence="1">
    <location>
        <begin position="25"/>
        <end position="73"/>
    </location>
</feature>
<feature type="compositionally biased region" description="Polar residues" evidence="1">
    <location>
        <begin position="55"/>
        <end position="65"/>
    </location>
</feature>
<evidence type="ECO:0000313" key="3">
    <source>
        <dbReference type="EMBL" id="KAE8266057.1"/>
    </source>
</evidence>
<dbReference type="CDD" id="cd22191">
    <property type="entry name" value="DPBB_RlpA_EXP_N-like"/>
    <property type="match status" value="1"/>
</dbReference>
<evidence type="ECO:0000256" key="1">
    <source>
        <dbReference type="SAM" id="MobiDB-lite"/>
    </source>
</evidence>
<reference evidence="3" key="2">
    <citation type="journal article" date="2019" name="IMA Fungus">
        <title>Genome sequencing and comparison of five Tilletia species to identify candidate genes for the detection of regulated species infecting wheat.</title>
        <authorList>
            <person name="Nguyen H.D.T."/>
            <person name="Sultana T."/>
            <person name="Kesanakurti P."/>
            <person name="Hambleton S."/>
        </authorList>
    </citation>
    <scope>NUCLEOTIDE SEQUENCE</scope>
    <source>
        <strain evidence="3">DAOMC 236422</strain>
    </source>
</reference>
<evidence type="ECO:0008006" key="5">
    <source>
        <dbReference type="Google" id="ProtNLM"/>
    </source>
</evidence>
<proteinExistence type="predicted"/>
<name>A0A8X7N441_9BASI</name>
<comment type="caution">
    <text evidence="3">The sequence shown here is derived from an EMBL/GenBank/DDBJ whole genome shotgun (WGS) entry which is preliminary data.</text>
</comment>
<keyword evidence="2" id="KW-0732">Signal</keyword>
<reference evidence="3" key="1">
    <citation type="submission" date="2016-04" db="EMBL/GenBank/DDBJ databases">
        <authorList>
            <person name="Nguyen H.D."/>
            <person name="Samba Siva P."/>
            <person name="Cullis J."/>
            <person name="Levesque C.A."/>
            <person name="Hambleton S."/>
        </authorList>
    </citation>
    <scope>NUCLEOTIDE SEQUENCE</scope>
    <source>
        <strain evidence="3">DAOMC 236422</strain>
    </source>
</reference>
<dbReference type="SUPFAM" id="SSF50685">
    <property type="entry name" value="Barwin-like endoglucanases"/>
    <property type="match status" value="1"/>
</dbReference>
<protein>
    <recommendedName>
        <fullName evidence="5">RlpA-like protein double-psi beta-barrel domain-containing protein</fullName>
    </recommendedName>
</protein>
<dbReference type="AlphaFoldDB" id="A0A8X7N441"/>
<organism evidence="3 4">
    <name type="scientific">Tilletia walkeri</name>
    <dbReference type="NCBI Taxonomy" id="117179"/>
    <lineage>
        <taxon>Eukaryota</taxon>
        <taxon>Fungi</taxon>
        <taxon>Dikarya</taxon>
        <taxon>Basidiomycota</taxon>
        <taxon>Ustilaginomycotina</taxon>
        <taxon>Exobasidiomycetes</taxon>
        <taxon>Tilletiales</taxon>
        <taxon>Tilletiaceae</taxon>
        <taxon>Tilletia</taxon>
    </lineage>
</organism>
<sequence length="204" mass="20843">MVAIRPFVLAAAFLAVAVVGTTPAPAPGTQGKIPTPGGIVPPSANPPVPAVGAQGKSTTPGTVPTSADPPRDTTYAACDSPSTVAAGISLVRAAKKTQTTDDLPYYLKPGTGSCNIPYTDDTLGACLNPGWIHSAYHSKCGKFATVTNPANKKTVRVEILDVCGAVEGSTFGCNDMSFTKAAFIALGGNITSGHIDSNVEWYFS</sequence>
<feature type="signal peptide" evidence="2">
    <location>
        <begin position="1"/>
        <end position="20"/>
    </location>
</feature>
<feature type="chain" id="PRO_5036483446" description="RlpA-like protein double-psi beta-barrel domain-containing protein" evidence="2">
    <location>
        <begin position="21"/>
        <end position="204"/>
    </location>
</feature>
<evidence type="ECO:0000313" key="4">
    <source>
        <dbReference type="Proteomes" id="UP000078113"/>
    </source>
</evidence>
<gene>
    <name evidence="3" type="ORF">A4X09_0g6290</name>
</gene>